<feature type="domain" description="M23ase beta-sheet core" evidence="2">
    <location>
        <begin position="125"/>
        <end position="223"/>
    </location>
</feature>
<accession>A0A1S2MAT9</accession>
<dbReference type="Pfam" id="PF01551">
    <property type="entry name" value="Peptidase_M23"/>
    <property type="match status" value="1"/>
</dbReference>
<dbReference type="InterPro" id="IPR011055">
    <property type="entry name" value="Dup_hybrid_motif"/>
</dbReference>
<dbReference type="InterPro" id="IPR016047">
    <property type="entry name" value="M23ase_b-sheet_dom"/>
</dbReference>
<organism evidence="3 4">
    <name type="scientific">Anaerobacillus alkalidiazotrophicus</name>
    <dbReference type="NCBI Taxonomy" id="472963"/>
    <lineage>
        <taxon>Bacteria</taxon>
        <taxon>Bacillati</taxon>
        <taxon>Bacillota</taxon>
        <taxon>Bacilli</taxon>
        <taxon>Bacillales</taxon>
        <taxon>Bacillaceae</taxon>
        <taxon>Anaerobacillus</taxon>
    </lineage>
</organism>
<dbReference type="STRING" id="472963.BKP45_03470"/>
<dbReference type="OrthoDB" id="2050153at2"/>
<comment type="caution">
    <text evidence="3">The sequence shown here is derived from an EMBL/GenBank/DDBJ whole genome shotgun (WGS) entry which is preliminary data.</text>
</comment>
<feature type="compositionally biased region" description="Acidic residues" evidence="1">
    <location>
        <begin position="243"/>
        <end position="263"/>
    </location>
</feature>
<evidence type="ECO:0000313" key="4">
    <source>
        <dbReference type="Proteomes" id="UP000180057"/>
    </source>
</evidence>
<dbReference type="PANTHER" id="PTHR21666:SF291">
    <property type="entry name" value="STAGE II SPORULATION PROTEIN Q"/>
    <property type="match status" value="1"/>
</dbReference>
<dbReference type="CDD" id="cd12797">
    <property type="entry name" value="M23_peptidase"/>
    <property type="match status" value="1"/>
</dbReference>
<dbReference type="GO" id="GO:0004222">
    <property type="term" value="F:metalloendopeptidase activity"/>
    <property type="evidence" value="ECO:0007669"/>
    <property type="project" value="TreeGrafter"/>
</dbReference>
<name>A0A1S2MAT9_9BACI</name>
<feature type="region of interest" description="Disordered" evidence="1">
    <location>
        <begin position="235"/>
        <end position="273"/>
    </location>
</feature>
<reference evidence="3 4" key="1">
    <citation type="submission" date="2016-10" db="EMBL/GenBank/DDBJ databases">
        <title>Draft genome sequences of four alkaliphilic bacteria belonging to the Anaerobacillus genus.</title>
        <authorList>
            <person name="Bassil N.M."/>
            <person name="Lloyd J.R."/>
        </authorList>
    </citation>
    <scope>NUCLEOTIDE SEQUENCE [LARGE SCALE GENOMIC DNA]</scope>
    <source>
        <strain evidence="3 4">DSM 22531</strain>
    </source>
</reference>
<gene>
    <name evidence="3" type="ORF">BKP45_03470</name>
</gene>
<evidence type="ECO:0000256" key="1">
    <source>
        <dbReference type="SAM" id="MobiDB-lite"/>
    </source>
</evidence>
<evidence type="ECO:0000313" key="3">
    <source>
        <dbReference type="EMBL" id="OIJ21769.1"/>
    </source>
</evidence>
<protein>
    <recommendedName>
        <fullName evidence="2">M23ase beta-sheet core domain-containing protein</fullName>
    </recommendedName>
</protein>
<sequence>MREENKSSKLTKMKANLQKMMKKRWALPAVYLGLGAVVLSGVLYLQGTDNVTQEQPVVDGEGYETGADNDVNYEDAFPVSKVDEVIKMPVVDEDEVKVIGYFFDYDATEEEQKKALVLYDNTYRQNKGIDLAMESGETFDVTAALSGTVVKAEEDALFGKVVHIEHDNGVVTVYQSLDDLKVEEGQSVKQGDIIAQAGRSLYNKDAGVHVHFEIRQDGTPVNPMDFFNQTVSAVDVSDNANDPNEDEDEEETEEADEQDEMEDQTFQLELEQS</sequence>
<dbReference type="InterPro" id="IPR050570">
    <property type="entry name" value="Cell_wall_metabolism_enzyme"/>
</dbReference>
<dbReference type="PANTHER" id="PTHR21666">
    <property type="entry name" value="PEPTIDASE-RELATED"/>
    <property type="match status" value="1"/>
</dbReference>
<dbReference type="SUPFAM" id="SSF51261">
    <property type="entry name" value="Duplicated hybrid motif"/>
    <property type="match status" value="1"/>
</dbReference>
<proteinExistence type="predicted"/>
<dbReference type="Proteomes" id="UP000180057">
    <property type="component" value="Unassembled WGS sequence"/>
</dbReference>
<dbReference type="Gene3D" id="2.70.70.10">
    <property type="entry name" value="Glucose Permease (Domain IIA)"/>
    <property type="match status" value="1"/>
</dbReference>
<dbReference type="AlphaFoldDB" id="A0A1S2MAT9"/>
<dbReference type="EMBL" id="MLQS01000001">
    <property type="protein sequence ID" value="OIJ21769.1"/>
    <property type="molecule type" value="Genomic_DNA"/>
</dbReference>
<dbReference type="RefSeq" id="WP_071388355.1">
    <property type="nucleotide sequence ID" value="NZ_MLQS01000001.1"/>
</dbReference>
<keyword evidence="4" id="KW-1185">Reference proteome</keyword>
<evidence type="ECO:0000259" key="2">
    <source>
        <dbReference type="Pfam" id="PF01551"/>
    </source>
</evidence>